<dbReference type="EC" id="3.6.4.12" evidence="16"/>
<keyword evidence="11" id="KW-0695">RNA-directed DNA polymerase</keyword>
<organism evidence="16 17">
    <name type="scientific">Apostasia shenzhenica</name>
    <dbReference type="NCBI Taxonomy" id="1088818"/>
    <lineage>
        <taxon>Eukaryota</taxon>
        <taxon>Viridiplantae</taxon>
        <taxon>Streptophyta</taxon>
        <taxon>Embryophyta</taxon>
        <taxon>Tracheophyta</taxon>
        <taxon>Spermatophyta</taxon>
        <taxon>Magnoliopsida</taxon>
        <taxon>Liliopsida</taxon>
        <taxon>Asparagales</taxon>
        <taxon>Orchidaceae</taxon>
        <taxon>Apostasioideae</taxon>
        <taxon>Apostasia</taxon>
    </lineage>
</organism>
<dbReference type="Gene3D" id="3.30.420.10">
    <property type="entry name" value="Ribonuclease H-like superfamily/Ribonuclease H"/>
    <property type="match status" value="1"/>
</dbReference>
<keyword evidence="9" id="KW-0460">Magnesium</keyword>
<dbReference type="GO" id="GO:0004190">
    <property type="term" value="F:aspartic-type endopeptidase activity"/>
    <property type="evidence" value="ECO:0007669"/>
    <property type="project" value="UniProtKB-KW"/>
</dbReference>
<dbReference type="GO" id="GO:0015074">
    <property type="term" value="P:DNA integration"/>
    <property type="evidence" value="ECO:0007669"/>
    <property type="project" value="UniProtKB-KW"/>
</dbReference>
<evidence type="ECO:0000313" key="17">
    <source>
        <dbReference type="Proteomes" id="UP000236161"/>
    </source>
</evidence>
<dbReference type="GO" id="GO:0003964">
    <property type="term" value="F:RNA-directed DNA polymerase activity"/>
    <property type="evidence" value="ECO:0007669"/>
    <property type="project" value="UniProtKB-KW"/>
</dbReference>
<dbReference type="GO" id="GO:0003678">
    <property type="term" value="F:DNA helicase activity"/>
    <property type="evidence" value="ECO:0007669"/>
    <property type="project" value="UniProtKB-EC"/>
</dbReference>
<evidence type="ECO:0000259" key="15">
    <source>
        <dbReference type="PROSITE" id="PS50994"/>
    </source>
</evidence>
<dbReference type="Proteomes" id="UP000236161">
    <property type="component" value="Unassembled WGS sequence"/>
</dbReference>
<dbReference type="EMBL" id="KZ452018">
    <property type="protein sequence ID" value="PKA50779.1"/>
    <property type="molecule type" value="Genomic_DNA"/>
</dbReference>
<reference evidence="16 17" key="1">
    <citation type="journal article" date="2017" name="Nature">
        <title>The Apostasia genome and the evolution of orchids.</title>
        <authorList>
            <person name="Zhang G.Q."/>
            <person name="Liu K.W."/>
            <person name="Li Z."/>
            <person name="Lohaus R."/>
            <person name="Hsiao Y.Y."/>
            <person name="Niu S.C."/>
            <person name="Wang J.Y."/>
            <person name="Lin Y.C."/>
            <person name="Xu Q."/>
            <person name="Chen L.J."/>
            <person name="Yoshida K."/>
            <person name="Fujiwara S."/>
            <person name="Wang Z.W."/>
            <person name="Zhang Y.Q."/>
            <person name="Mitsuda N."/>
            <person name="Wang M."/>
            <person name="Liu G.H."/>
            <person name="Pecoraro L."/>
            <person name="Huang H.X."/>
            <person name="Xiao X.J."/>
            <person name="Lin M."/>
            <person name="Wu X.Y."/>
            <person name="Wu W.L."/>
            <person name="Chen Y.Y."/>
            <person name="Chang S.B."/>
            <person name="Sakamoto S."/>
            <person name="Ohme-Takagi M."/>
            <person name="Yagi M."/>
            <person name="Zeng S.J."/>
            <person name="Shen C.Y."/>
            <person name="Yeh C.M."/>
            <person name="Luo Y.B."/>
            <person name="Tsai W.C."/>
            <person name="Van de Peer Y."/>
            <person name="Liu Z.J."/>
        </authorList>
    </citation>
    <scope>NUCLEOTIDE SEQUENCE [LARGE SCALE GENOMIC DNA]</scope>
    <source>
        <strain evidence="17">cv. Shenzhen</strain>
        <tissue evidence="16">Stem</tissue>
    </source>
</reference>
<dbReference type="PANTHER" id="PTHR37984">
    <property type="entry name" value="PROTEIN CBG26694"/>
    <property type="match status" value="1"/>
</dbReference>
<name>A0A2I0A5F7_9ASPA</name>
<dbReference type="InterPro" id="IPR041373">
    <property type="entry name" value="RT_RNaseH"/>
</dbReference>
<evidence type="ECO:0000256" key="11">
    <source>
        <dbReference type="ARBA" id="ARBA00022918"/>
    </source>
</evidence>
<keyword evidence="14" id="KW-0233">DNA recombination</keyword>
<dbReference type="Gene3D" id="1.10.340.70">
    <property type="match status" value="1"/>
</dbReference>
<dbReference type="InterPro" id="IPR001584">
    <property type="entry name" value="Integrase_cat-core"/>
</dbReference>
<dbReference type="SUPFAM" id="SSF56672">
    <property type="entry name" value="DNA/RNA polymerases"/>
    <property type="match status" value="1"/>
</dbReference>
<dbReference type="Pfam" id="PF24626">
    <property type="entry name" value="SH3_Tf2-1"/>
    <property type="match status" value="1"/>
</dbReference>
<dbReference type="Pfam" id="PF17917">
    <property type="entry name" value="RT_RNaseH"/>
    <property type="match status" value="1"/>
</dbReference>
<evidence type="ECO:0000256" key="5">
    <source>
        <dbReference type="ARBA" id="ARBA00022723"/>
    </source>
</evidence>
<dbReference type="Gene3D" id="3.30.70.270">
    <property type="match status" value="1"/>
</dbReference>
<gene>
    <name evidence="16" type="ORF">AXF42_Ash017658</name>
</gene>
<dbReference type="InterPro" id="IPR012337">
    <property type="entry name" value="RNaseH-like_sf"/>
</dbReference>
<keyword evidence="13" id="KW-0238">DNA-binding</keyword>
<evidence type="ECO:0000256" key="7">
    <source>
        <dbReference type="ARBA" id="ARBA00022759"/>
    </source>
</evidence>
<dbReference type="GO" id="GO:0006508">
    <property type="term" value="P:proteolysis"/>
    <property type="evidence" value="ECO:0007669"/>
    <property type="project" value="UniProtKB-KW"/>
</dbReference>
<protein>
    <submittedName>
        <fullName evidence="16">Putative mitochondrial protein</fullName>
        <ecNumber evidence="16">3.6.4.12</ecNumber>
    </submittedName>
</protein>
<evidence type="ECO:0000256" key="12">
    <source>
        <dbReference type="ARBA" id="ARBA00022932"/>
    </source>
</evidence>
<dbReference type="InterPro" id="IPR041588">
    <property type="entry name" value="Integrase_H2C2"/>
</dbReference>
<dbReference type="SUPFAM" id="SSF53098">
    <property type="entry name" value="Ribonuclease H-like"/>
    <property type="match status" value="1"/>
</dbReference>
<dbReference type="Gene3D" id="3.10.20.370">
    <property type="match status" value="1"/>
</dbReference>
<evidence type="ECO:0000256" key="9">
    <source>
        <dbReference type="ARBA" id="ARBA00022842"/>
    </source>
</evidence>
<evidence type="ECO:0000256" key="8">
    <source>
        <dbReference type="ARBA" id="ARBA00022801"/>
    </source>
</evidence>
<accession>A0A2I0A5F7</accession>
<dbReference type="AlphaFoldDB" id="A0A2I0A5F7"/>
<keyword evidence="10" id="KW-0229">DNA integration</keyword>
<dbReference type="InterPro" id="IPR050951">
    <property type="entry name" value="Retrovirus_Pol_polyprotein"/>
</dbReference>
<dbReference type="InterPro" id="IPR056924">
    <property type="entry name" value="SH3_Tf2-1"/>
</dbReference>
<dbReference type="PANTHER" id="PTHR37984:SF5">
    <property type="entry name" value="PROTEIN NYNRIN-LIKE"/>
    <property type="match status" value="1"/>
</dbReference>
<keyword evidence="6" id="KW-0064">Aspartyl protease</keyword>
<evidence type="ECO:0000256" key="6">
    <source>
        <dbReference type="ARBA" id="ARBA00022750"/>
    </source>
</evidence>
<dbReference type="GO" id="GO:0003677">
    <property type="term" value="F:DNA binding"/>
    <property type="evidence" value="ECO:0007669"/>
    <property type="project" value="UniProtKB-KW"/>
</dbReference>
<evidence type="ECO:0000256" key="1">
    <source>
        <dbReference type="ARBA" id="ARBA00022670"/>
    </source>
</evidence>
<keyword evidence="4" id="KW-0540">Nuclease</keyword>
<dbReference type="OrthoDB" id="5554229at2759"/>
<evidence type="ECO:0000313" key="16">
    <source>
        <dbReference type="EMBL" id="PKA50779.1"/>
    </source>
</evidence>
<dbReference type="InterPro" id="IPR036397">
    <property type="entry name" value="RNaseH_sf"/>
</dbReference>
<dbReference type="Pfam" id="PF17921">
    <property type="entry name" value="Integrase_H2C2"/>
    <property type="match status" value="1"/>
</dbReference>
<evidence type="ECO:0000256" key="2">
    <source>
        <dbReference type="ARBA" id="ARBA00022679"/>
    </source>
</evidence>
<dbReference type="InterPro" id="IPR043502">
    <property type="entry name" value="DNA/RNA_pol_sf"/>
</dbReference>
<keyword evidence="1" id="KW-0645">Protease</keyword>
<dbReference type="InterPro" id="IPR043128">
    <property type="entry name" value="Rev_trsase/Diguanyl_cyclase"/>
</dbReference>
<dbReference type="GO" id="GO:0004519">
    <property type="term" value="F:endonuclease activity"/>
    <property type="evidence" value="ECO:0007669"/>
    <property type="project" value="UniProtKB-KW"/>
</dbReference>
<keyword evidence="17" id="KW-1185">Reference proteome</keyword>
<proteinExistence type="predicted"/>
<dbReference type="GO" id="GO:0003887">
    <property type="term" value="F:DNA-directed DNA polymerase activity"/>
    <property type="evidence" value="ECO:0007669"/>
    <property type="project" value="UniProtKB-KW"/>
</dbReference>
<sequence>MMQWPIPKSMKEIRGFLGLTGYYRRFIQGYGGISKPLTDLLKKGGFDWTEKAGRAFHELKIKMSSPPVLALPDFSKEFCIESDASGEGIGAVLTQAGRPLAYFSEGLSEKHQLLATYEKELLAIVLAVQKWRHYLMGAHFIIRTDHRSLKYLMDQRISTVSQQRWISKLTGYDFTIQYKKGSENVVADALSRIPENHIVESANISAAVITELLKEVRNSWEEDPKLKDIIQKLQTEQEVTGGFVWNHELLWKAGRLVVGPVEGLRRKIATIIHSDPAGGHSGIEGTTIKVRSIFCWRGIRKSVRKVVRECEVCQKNKVENIASPGLLQPLPIPSRLWTDITMDFIEGLPSSYSKHSIWVIVDRLSKFAHFISLSHPYTAAVLAQIFIEHIYRLHGMPERIVSDRDPIFMSRFWKEMCKRQRASTNLTSAYHPQSDGQSEVVNRCLEGYLRRMTGENPRQWSRWLPLAEWWYNTTYHSAIRMTPYEAVYGQPPPIHVPYVAGDSAMESVNRVLTDREVMRKELKEYLRMAQQRMKQQADRHRTERELQVGEWVYVKLQMYRQETVAKRRNYKLAPKYFGPFQVEERIRKVAYRLHLSEVSKIHPVFHVSLLKKKIGEQLHEGMVPMVINEKGQPTSQPEEILGRRTVLRGRRVIPQLLIR</sequence>
<evidence type="ECO:0000256" key="10">
    <source>
        <dbReference type="ARBA" id="ARBA00022908"/>
    </source>
</evidence>
<keyword evidence="2" id="KW-0808">Transferase</keyword>
<dbReference type="FunFam" id="3.30.70.270:FF:000020">
    <property type="entry name" value="Transposon Tf2-6 polyprotein-like Protein"/>
    <property type="match status" value="1"/>
</dbReference>
<evidence type="ECO:0000256" key="4">
    <source>
        <dbReference type="ARBA" id="ARBA00022722"/>
    </source>
</evidence>
<dbReference type="GO" id="GO:0046872">
    <property type="term" value="F:metal ion binding"/>
    <property type="evidence" value="ECO:0007669"/>
    <property type="project" value="UniProtKB-KW"/>
</dbReference>
<keyword evidence="12" id="KW-0239">DNA-directed DNA polymerase</keyword>
<dbReference type="CDD" id="cd09274">
    <property type="entry name" value="RNase_HI_RT_Ty3"/>
    <property type="match status" value="1"/>
</dbReference>
<dbReference type="PROSITE" id="PS50994">
    <property type="entry name" value="INTEGRASE"/>
    <property type="match status" value="1"/>
</dbReference>
<feature type="domain" description="Integrase catalytic" evidence="15">
    <location>
        <begin position="327"/>
        <end position="491"/>
    </location>
</feature>
<keyword evidence="3" id="KW-0548">Nucleotidyltransferase</keyword>
<evidence type="ECO:0000256" key="13">
    <source>
        <dbReference type="ARBA" id="ARBA00023125"/>
    </source>
</evidence>
<dbReference type="FunFam" id="3.10.20.370:FF:000001">
    <property type="entry name" value="Retrovirus-related Pol polyprotein from transposon 17.6-like protein"/>
    <property type="match status" value="1"/>
</dbReference>
<keyword evidence="5" id="KW-0479">Metal-binding</keyword>
<evidence type="ECO:0000256" key="14">
    <source>
        <dbReference type="ARBA" id="ARBA00023172"/>
    </source>
</evidence>
<evidence type="ECO:0000256" key="3">
    <source>
        <dbReference type="ARBA" id="ARBA00022695"/>
    </source>
</evidence>
<keyword evidence="8 16" id="KW-0378">Hydrolase</keyword>
<keyword evidence="7" id="KW-0255">Endonuclease</keyword>
<dbReference type="GO" id="GO:0006310">
    <property type="term" value="P:DNA recombination"/>
    <property type="evidence" value="ECO:0007669"/>
    <property type="project" value="UniProtKB-KW"/>
</dbReference>